<evidence type="ECO:0000256" key="7">
    <source>
        <dbReference type="ARBA" id="ARBA00023136"/>
    </source>
</evidence>
<dbReference type="PANTHER" id="PTHR48006">
    <property type="entry name" value="LEUCINE-RICH REPEAT-CONTAINING PROTEIN DDB_G0281931-RELATED"/>
    <property type="match status" value="1"/>
</dbReference>
<protein>
    <recommendedName>
        <fullName evidence="9">Protein kinase domain-containing protein</fullName>
    </recommendedName>
</protein>
<dbReference type="SMR" id="F6H374"/>
<feature type="domain" description="Protein kinase" evidence="9">
    <location>
        <begin position="719"/>
        <end position="1035"/>
    </location>
</feature>
<dbReference type="FunFam" id="3.80.10.10:FF:001675">
    <property type="entry name" value="Uncharacterized protein"/>
    <property type="match status" value="1"/>
</dbReference>
<dbReference type="InParanoid" id="F6H374"/>
<evidence type="ECO:0000256" key="5">
    <source>
        <dbReference type="ARBA" id="ARBA00022737"/>
    </source>
</evidence>
<evidence type="ECO:0000256" key="8">
    <source>
        <dbReference type="SAM" id="MobiDB-lite"/>
    </source>
</evidence>
<dbReference type="GO" id="GO:0005524">
    <property type="term" value="F:ATP binding"/>
    <property type="evidence" value="ECO:0007669"/>
    <property type="project" value="InterPro"/>
</dbReference>
<dbReference type="FunFam" id="1.10.510.10:FF:000714">
    <property type="entry name" value="Kinase family with leucine-rich repeat domain-containing protein"/>
    <property type="match status" value="2"/>
</dbReference>
<dbReference type="PaxDb" id="29760-VIT_04s0008g00410.t01"/>
<dbReference type="InterPro" id="IPR013210">
    <property type="entry name" value="LRR_N_plant-typ"/>
</dbReference>
<dbReference type="InterPro" id="IPR011009">
    <property type="entry name" value="Kinase-like_dom_sf"/>
</dbReference>
<organism evidence="10 11">
    <name type="scientific">Vitis vinifera</name>
    <name type="common">Grape</name>
    <dbReference type="NCBI Taxonomy" id="29760"/>
    <lineage>
        <taxon>Eukaryota</taxon>
        <taxon>Viridiplantae</taxon>
        <taxon>Streptophyta</taxon>
        <taxon>Embryophyta</taxon>
        <taxon>Tracheophyta</taxon>
        <taxon>Spermatophyta</taxon>
        <taxon>Magnoliopsida</taxon>
        <taxon>eudicotyledons</taxon>
        <taxon>Gunneridae</taxon>
        <taxon>Pentapetalae</taxon>
        <taxon>rosids</taxon>
        <taxon>Vitales</taxon>
        <taxon>Vitaceae</taxon>
        <taxon>Viteae</taxon>
        <taxon>Vitis</taxon>
    </lineage>
</organism>
<dbReference type="GO" id="GO:0016020">
    <property type="term" value="C:membrane"/>
    <property type="evidence" value="ECO:0007669"/>
    <property type="project" value="UniProtKB-SubCell"/>
</dbReference>
<dbReference type="Proteomes" id="UP000009183">
    <property type="component" value="Chromosome 4"/>
</dbReference>
<dbReference type="Gene3D" id="3.30.200.20">
    <property type="entry name" value="Phosphorylase Kinase, domain 1"/>
    <property type="match status" value="1"/>
</dbReference>
<comment type="similarity">
    <text evidence="2">Belongs to the protein kinase superfamily. Ser/Thr protein kinase family.</text>
</comment>
<dbReference type="STRING" id="29760.F6H374"/>
<name>F6H374_VITVI</name>
<dbReference type="SMART" id="SM00220">
    <property type="entry name" value="S_TKc"/>
    <property type="match status" value="1"/>
</dbReference>
<dbReference type="InterPro" id="IPR032675">
    <property type="entry name" value="LRR_dom_sf"/>
</dbReference>
<dbReference type="Pfam" id="PF00069">
    <property type="entry name" value="Pkinase"/>
    <property type="match status" value="2"/>
</dbReference>
<evidence type="ECO:0000256" key="2">
    <source>
        <dbReference type="ARBA" id="ARBA00008684"/>
    </source>
</evidence>
<comment type="subcellular location">
    <subcellularLocation>
        <location evidence="1">Membrane</location>
        <topology evidence="1">Single-pass type I membrane protein</topology>
    </subcellularLocation>
</comment>
<keyword evidence="3" id="KW-0433">Leucine-rich repeat</keyword>
<keyword evidence="11" id="KW-1185">Reference proteome</keyword>
<feature type="compositionally biased region" description="Basic and acidic residues" evidence="8">
    <location>
        <begin position="1048"/>
        <end position="1063"/>
    </location>
</feature>
<evidence type="ECO:0000256" key="4">
    <source>
        <dbReference type="ARBA" id="ARBA00022692"/>
    </source>
</evidence>
<dbReference type="GO" id="GO:0004672">
    <property type="term" value="F:protein kinase activity"/>
    <property type="evidence" value="ECO:0007669"/>
    <property type="project" value="InterPro"/>
</dbReference>
<dbReference type="InterPro" id="IPR003591">
    <property type="entry name" value="Leu-rich_rpt_typical-subtyp"/>
</dbReference>
<dbReference type="PANTHER" id="PTHR48006:SF92">
    <property type="entry name" value="LRR RECEPTOR-LIKE SERINE_THREONINE-PROTEIN KINASE GSO1"/>
    <property type="match status" value="1"/>
</dbReference>
<dbReference type="SMART" id="SM00369">
    <property type="entry name" value="LRR_TYP"/>
    <property type="match status" value="4"/>
</dbReference>
<dbReference type="InterPro" id="IPR000719">
    <property type="entry name" value="Prot_kinase_dom"/>
</dbReference>
<evidence type="ECO:0000256" key="1">
    <source>
        <dbReference type="ARBA" id="ARBA00004479"/>
    </source>
</evidence>
<dbReference type="FunCoup" id="F6H374">
    <property type="interactions" value="200"/>
</dbReference>
<feature type="domain" description="Protein kinase" evidence="9">
    <location>
        <begin position="1"/>
        <end position="198"/>
    </location>
</feature>
<dbReference type="Pfam" id="PF08263">
    <property type="entry name" value="LRRNT_2"/>
    <property type="match status" value="1"/>
</dbReference>
<gene>
    <name evidence="10" type="ordered locus">VIT_04s0008g00410</name>
</gene>
<dbReference type="SUPFAM" id="SSF52058">
    <property type="entry name" value="L domain-like"/>
    <property type="match status" value="2"/>
</dbReference>
<keyword evidence="6" id="KW-1133">Transmembrane helix</keyword>
<dbReference type="Gene3D" id="1.10.510.10">
    <property type="entry name" value="Transferase(Phosphotransferase) domain 1"/>
    <property type="match status" value="2"/>
</dbReference>
<dbReference type="eggNOG" id="ENOG502QQPF">
    <property type="taxonomic scope" value="Eukaryota"/>
</dbReference>
<evidence type="ECO:0000259" key="9">
    <source>
        <dbReference type="PROSITE" id="PS50011"/>
    </source>
</evidence>
<dbReference type="SUPFAM" id="SSF56112">
    <property type="entry name" value="Protein kinase-like (PK-like)"/>
    <property type="match status" value="2"/>
</dbReference>
<dbReference type="EMBL" id="FN595231">
    <property type="protein sequence ID" value="CCB46530.1"/>
    <property type="molecule type" value="Genomic_DNA"/>
</dbReference>
<keyword evidence="5" id="KW-0677">Repeat</keyword>
<proteinExistence type="inferred from homology"/>
<keyword evidence="4" id="KW-0812">Transmembrane</keyword>
<dbReference type="PROSITE" id="PS00108">
    <property type="entry name" value="PROTEIN_KINASE_ST"/>
    <property type="match status" value="2"/>
</dbReference>
<dbReference type="AlphaFoldDB" id="F6H374"/>
<sequence length="1063" mass="118612">MTSSVHNFVLDWPTRLQIAIGAAKGLCHMHENCSAPIIHRDVKSSNILLDAEFNAKIADFGLAKMLVKQGEPDTMSGIAGSYGYIAPEYAYTTKVNEKIDVYSFGVVLLELVTGRKPNSGDEHMCLVEWVWDQFREGKTIEEVMDEEIKEQCERTQVTTLFSLGLMCTTTLPSTRPTMKEVLEILRQCSPQEGLHEYTRKVNAKINAYNLEIALLELGPKRKPNRGKGQHLNLVISQNLDDERSILLDVKQQLGNPPSLQSWNSSSSPCDWREITCTDNTVTAISLHNKTIREKIPATICDLKNLIVLDLSNNYIPGEFSDILNCSKLEYLLLLQNSFVGPIPADIDRLSRLRYLDLTTNNFSGDIPAAIGRLRELFYLLLVQNEFNGTWPTEIGNLANLEQLAMAYNDKFRPSALPKEFGALKKLKYLWMTQANLIGEIPESFNHLSSLEHLDLSLNKLEGTIPGVMLTLKNLTNFNQLSGVLPPAFGLHSELKRFEVSKNKLSGELPQHLCARGALLGVVASNNNLSGEVPKSLGNCTSLLTIQLSNNRFSGEIPSDIWTSPDMIWVMLAGNSFSGTLPSKLARNLSRVEISNNKFSGPIPAEISSWMNIAVLNARNNMLSGKIPVELTSLRNISVMLLDGNQFSGELPSEIISWKSLNNLNLSRNKLSGPIPKALGSLPNLNYLDLSENQFSGQIPPELGHLTLNILDLSFNQLSGMVPIEFQYGGYEHSFLNDPKLCVNVGTLKLPRCDAKVVDSDKLSTKYLIMILIFLQKQFIAEVEILGTIRHSNIVKLLCCISNESSSLLVYEYMEKQSLDRWLHGKKQRTTSMTSSVHNFVLDWPTRLQIAIGAAKGLCHMHENCSAPIIHRDVKSSNILLDAEFKAKIADFGLAKMLVKQGEPDTMSGIAGSYGYIAPEYAYTTKVNEKIDVYSFGVVLLELVTGREPNNGDELMCLVEWAWDQFREGKTIEEVMDEDIKEQCERAQVTTLFSLGLMCTTRSPATRPTMKEVLEILRQCSPQEGHGRKKKDHEVAPLLQNGTCPATYKHNEKGSDNEDDDKLV</sequence>
<dbReference type="InterPro" id="IPR051824">
    <property type="entry name" value="LRR_Rcpt-Like_S/T_Kinase"/>
</dbReference>
<evidence type="ECO:0000256" key="3">
    <source>
        <dbReference type="ARBA" id="ARBA00022614"/>
    </source>
</evidence>
<accession>F6H374</accession>
<dbReference type="PROSITE" id="PS50011">
    <property type="entry name" value="PROTEIN_KINASE_DOM"/>
    <property type="match status" value="2"/>
</dbReference>
<dbReference type="InterPro" id="IPR001611">
    <property type="entry name" value="Leu-rich_rpt"/>
</dbReference>
<dbReference type="FunFam" id="3.80.10.10:FF:000548">
    <property type="entry name" value="Receptor-like protein kinase HSL1"/>
    <property type="match status" value="1"/>
</dbReference>
<dbReference type="HOGENOM" id="CLU_288932_0_0_1"/>
<feature type="region of interest" description="Disordered" evidence="8">
    <location>
        <begin position="1022"/>
        <end position="1063"/>
    </location>
</feature>
<dbReference type="Gene3D" id="3.80.10.10">
    <property type="entry name" value="Ribonuclease Inhibitor"/>
    <property type="match status" value="3"/>
</dbReference>
<keyword evidence="7" id="KW-0472">Membrane</keyword>
<evidence type="ECO:0000313" key="11">
    <source>
        <dbReference type="Proteomes" id="UP000009183"/>
    </source>
</evidence>
<dbReference type="InterPro" id="IPR008271">
    <property type="entry name" value="Ser/Thr_kinase_AS"/>
</dbReference>
<evidence type="ECO:0000256" key="6">
    <source>
        <dbReference type="ARBA" id="ARBA00022989"/>
    </source>
</evidence>
<reference evidence="11" key="1">
    <citation type="journal article" date="2007" name="Nature">
        <title>The grapevine genome sequence suggests ancestral hexaploidization in major angiosperm phyla.</title>
        <authorList>
            <consortium name="The French-Italian Public Consortium for Grapevine Genome Characterization."/>
            <person name="Jaillon O."/>
            <person name="Aury J.-M."/>
            <person name="Noel B."/>
            <person name="Policriti A."/>
            <person name="Clepet C."/>
            <person name="Casagrande A."/>
            <person name="Choisne N."/>
            <person name="Aubourg S."/>
            <person name="Vitulo N."/>
            <person name="Jubin C."/>
            <person name="Vezzi A."/>
            <person name="Legeai F."/>
            <person name="Hugueney P."/>
            <person name="Dasilva C."/>
            <person name="Horner D."/>
            <person name="Mica E."/>
            <person name="Jublot D."/>
            <person name="Poulain J."/>
            <person name="Bruyere C."/>
            <person name="Billault A."/>
            <person name="Segurens B."/>
            <person name="Gouyvenoux M."/>
            <person name="Ugarte E."/>
            <person name="Cattonaro F."/>
            <person name="Anthouard V."/>
            <person name="Vico V."/>
            <person name="Del Fabbro C."/>
            <person name="Alaux M."/>
            <person name="Di Gaspero G."/>
            <person name="Dumas V."/>
            <person name="Felice N."/>
            <person name="Paillard S."/>
            <person name="Juman I."/>
            <person name="Moroldo M."/>
            <person name="Scalabrin S."/>
            <person name="Canaguier A."/>
            <person name="Le Clainche I."/>
            <person name="Malacrida G."/>
            <person name="Durand E."/>
            <person name="Pesole G."/>
            <person name="Laucou V."/>
            <person name="Chatelet P."/>
            <person name="Merdinoglu D."/>
            <person name="Delledonne M."/>
            <person name="Pezzotti M."/>
            <person name="Lecharny A."/>
            <person name="Scarpelli C."/>
            <person name="Artiguenave F."/>
            <person name="Pe M.E."/>
            <person name="Valle G."/>
            <person name="Morgante M."/>
            <person name="Caboche M."/>
            <person name="Adam-Blondon A.-F."/>
            <person name="Weissenbach J."/>
            <person name="Quetier F."/>
            <person name="Wincker P."/>
        </authorList>
    </citation>
    <scope>NUCLEOTIDE SEQUENCE [LARGE SCALE GENOMIC DNA]</scope>
    <source>
        <strain evidence="11">cv. Pinot noir / PN40024</strain>
    </source>
</reference>
<dbReference type="Pfam" id="PF00560">
    <property type="entry name" value="LRR_1"/>
    <property type="match status" value="6"/>
</dbReference>
<evidence type="ECO:0000313" key="10">
    <source>
        <dbReference type="EMBL" id="CCB46530.1"/>
    </source>
</evidence>